<reference evidence="1" key="1">
    <citation type="submission" date="2020-11" db="EMBL/GenBank/DDBJ databases">
        <authorList>
            <consortium name="DOE Joint Genome Institute"/>
            <person name="Ahrendt S."/>
            <person name="Riley R."/>
            <person name="Andreopoulos W."/>
            <person name="Labutti K."/>
            <person name="Pangilinan J."/>
            <person name="Ruiz-Duenas F.J."/>
            <person name="Barrasa J.M."/>
            <person name="Sanchez-Garcia M."/>
            <person name="Camarero S."/>
            <person name="Miyauchi S."/>
            <person name="Serrano A."/>
            <person name="Linde D."/>
            <person name="Babiker R."/>
            <person name="Drula E."/>
            <person name="Ayuso-Fernandez I."/>
            <person name="Pacheco R."/>
            <person name="Padilla G."/>
            <person name="Ferreira P."/>
            <person name="Barriuso J."/>
            <person name="Kellner H."/>
            <person name="Castanera R."/>
            <person name="Alfaro M."/>
            <person name="Ramirez L."/>
            <person name="Pisabarro A.G."/>
            <person name="Kuo A."/>
            <person name="Tritt A."/>
            <person name="Lipzen A."/>
            <person name="He G."/>
            <person name="Yan M."/>
            <person name="Ng V."/>
            <person name="Cullen D."/>
            <person name="Martin F."/>
            <person name="Rosso M.-N."/>
            <person name="Henrissat B."/>
            <person name="Hibbett D."/>
            <person name="Martinez A.T."/>
            <person name="Grigoriev I.V."/>
        </authorList>
    </citation>
    <scope>NUCLEOTIDE SEQUENCE</scope>
    <source>
        <strain evidence="1">AH 40177</strain>
    </source>
</reference>
<dbReference type="AlphaFoldDB" id="A0A9P5Q5V2"/>
<dbReference type="EMBL" id="JADNRY010000014">
    <property type="protein sequence ID" value="KAF9074140.1"/>
    <property type="molecule type" value="Genomic_DNA"/>
</dbReference>
<comment type="caution">
    <text evidence="1">The sequence shown here is derived from an EMBL/GenBank/DDBJ whole genome shotgun (WGS) entry which is preliminary data.</text>
</comment>
<sequence length="157" mass="17930">MAINNAMGSKASLINYRGLLMPMEGPRKWLFFKMTGPGCDPECFGWMAKGPTIEWKNTDKTSAGYSSEREFQSWYVGISLRGSQEGPFKEPPSNDDVRSFLWKRHKAWTILLGEFKFIKQPEPVEPAYHGPPFIPRLPSSMSLHRHRPYPPFPAPLS</sequence>
<dbReference type="Proteomes" id="UP000772434">
    <property type="component" value="Unassembled WGS sequence"/>
</dbReference>
<protein>
    <submittedName>
        <fullName evidence="1">Uncharacterized protein</fullName>
    </submittedName>
</protein>
<organism evidence="1 2">
    <name type="scientific">Rhodocollybia butyracea</name>
    <dbReference type="NCBI Taxonomy" id="206335"/>
    <lineage>
        <taxon>Eukaryota</taxon>
        <taxon>Fungi</taxon>
        <taxon>Dikarya</taxon>
        <taxon>Basidiomycota</taxon>
        <taxon>Agaricomycotina</taxon>
        <taxon>Agaricomycetes</taxon>
        <taxon>Agaricomycetidae</taxon>
        <taxon>Agaricales</taxon>
        <taxon>Marasmiineae</taxon>
        <taxon>Omphalotaceae</taxon>
        <taxon>Rhodocollybia</taxon>
    </lineage>
</organism>
<gene>
    <name evidence="1" type="ORF">BDP27DRAFT_220124</name>
</gene>
<accession>A0A9P5Q5V2</accession>
<proteinExistence type="predicted"/>
<keyword evidence="2" id="KW-1185">Reference proteome</keyword>
<evidence type="ECO:0000313" key="1">
    <source>
        <dbReference type="EMBL" id="KAF9074140.1"/>
    </source>
</evidence>
<evidence type="ECO:0000313" key="2">
    <source>
        <dbReference type="Proteomes" id="UP000772434"/>
    </source>
</evidence>
<name>A0A9P5Q5V2_9AGAR</name>